<dbReference type="Pfam" id="PF12801">
    <property type="entry name" value="Fer4_5"/>
    <property type="match status" value="4"/>
</dbReference>
<keyword evidence="1" id="KW-0813">Transport</keyword>
<keyword evidence="7" id="KW-0812">Transmembrane</keyword>
<dbReference type="PANTHER" id="PTHR30176">
    <property type="entry name" value="FERREDOXIN-TYPE PROTEIN NAPH"/>
    <property type="match status" value="1"/>
</dbReference>
<evidence type="ECO:0000259" key="8">
    <source>
        <dbReference type="PROSITE" id="PS51379"/>
    </source>
</evidence>
<accession>A0A1M5SKS9</accession>
<feature type="transmembrane region" description="Helical" evidence="7">
    <location>
        <begin position="173"/>
        <end position="196"/>
    </location>
</feature>
<evidence type="ECO:0000256" key="3">
    <source>
        <dbReference type="ARBA" id="ARBA00022723"/>
    </source>
</evidence>
<evidence type="ECO:0000256" key="1">
    <source>
        <dbReference type="ARBA" id="ARBA00022448"/>
    </source>
</evidence>
<dbReference type="Proteomes" id="UP000242520">
    <property type="component" value="Unassembled WGS sequence"/>
</dbReference>
<keyword evidence="2" id="KW-0004">4Fe-4S</keyword>
<dbReference type="Pfam" id="PF00037">
    <property type="entry name" value="Fer4"/>
    <property type="match status" value="1"/>
</dbReference>
<dbReference type="RefSeq" id="WP_072725734.1">
    <property type="nucleotide sequence ID" value="NZ_FQXH01000021.1"/>
</dbReference>
<evidence type="ECO:0000313" key="9">
    <source>
        <dbReference type="EMBL" id="SHH39156.1"/>
    </source>
</evidence>
<evidence type="ECO:0000256" key="4">
    <source>
        <dbReference type="ARBA" id="ARBA00022982"/>
    </source>
</evidence>
<dbReference type="InterPro" id="IPR051684">
    <property type="entry name" value="Electron_Trans/Redox"/>
</dbReference>
<keyword evidence="7" id="KW-1133">Transmembrane helix</keyword>
<dbReference type="Gene3D" id="3.30.70.20">
    <property type="match status" value="1"/>
</dbReference>
<keyword evidence="6" id="KW-0411">Iron-sulfur</keyword>
<dbReference type="PANTHER" id="PTHR30176:SF3">
    <property type="entry name" value="FERREDOXIN-TYPE PROTEIN NAPH"/>
    <property type="match status" value="1"/>
</dbReference>
<dbReference type="OrthoDB" id="9806398at2"/>
<dbReference type="InterPro" id="IPR017900">
    <property type="entry name" value="4Fe4S_Fe_S_CS"/>
</dbReference>
<dbReference type="GO" id="GO:0046872">
    <property type="term" value="F:metal ion binding"/>
    <property type="evidence" value="ECO:0007669"/>
    <property type="project" value="UniProtKB-KW"/>
</dbReference>
<evidence type="ECO:0000313" key="10">
    <source>
        <dbReference type="Proteomes" id="UP000242520"/>
    </source>
</evidence>
<keyword evidence="5" id="KW-0408">Iron</keyword>
<gene>
    <name evidence="9" type="ORF">SAMN02744040_01806</name>
</gene>
<reference evidence="10" key="1">
    <citation type="submission" date="2016-11" db="EMBL/GenBank/DDBJ databases">
        <authorList>
            <person name="Varghese N."/>
            <person name="Submissions S."/>
        </authorList>
    </citation>
    <scope>NUCLEOTIDE SEQUENCE [LARGE SCALE GENOMIC DNA]</scope>
    <source>
        <strain evidence="10">DSM 15285</strain>
    </source>
</reference>
<feature type="transmembrane region" description="Helical" evidence="7">
    <location>
        <begin position="69"/>
        <end position="96"/>
    </location>
</feature>
<keyword evidence="4" id="KW-0249">Electron transport</keyword>
<evidence type="ECO:0000256" key="2">
    <source>
        <dbReference type="ARBA" id="ARBA00022485"/>
    </source>
</evidence>
<sequence length="277" mass="31015">MKRKLIQIITSIGINSYFKGFIEGNIYKGNLKRICVPGLNCYSCPGALGACPIGSLQAVISDIRYKFSFYVVGFLMLIGGFLGRFVCGWLCPFGFIEELLYKIPSPKFKVSKNFQKLKYLKYVILIVFVILLPLFWVDDIGIGSPTFCKYICPAGTIEGGIPLVILNESLRSAIGFLFAWKLTLLIVIVLLSIVVFRPFCRFVCPLGAIYSLFNPISAYRLNVDLNKCTQCGVCSKKCKLDIEVYKNPNSLECIRCGECIDACPHNAIKSQFSLKNR</sequence>
<dbReference type="SUPFAM" id="SSF54862">
    <property type="entry name" value="4Fe-4S ferredoxins"/>
    <property type="match status" value="1"/>
</dbReference>
<dbReference type="EMBL" id="FQXH01000021">
    <property type="protein sequence ID" value="SHH39156.1"/>
    <property type="molecule type" value="Genomic_DNA"/>
</dbReference>
<dbReference type="PROSITE" id="PS51379">
    <property type="entry name" value="4FE4S_FER_2"/>
    <property type="match status" value="2"/>
</dbReference>
<keyword evidence="3" id="KW-0479">Metal-binding</keyword>
<dbReference type="GO" id="GO:0005886">
    <property type="term" value="C:plasma membrane"/>
    <property type="evidence" value="ECO:0007669"/>
    <property type="project" value="TreeGrafter"/>
</dbReference>
<proteinExistence type="predicted"/>
<evidence type="ECO:0000256" key="6">
    <source>
        <dbReference type="ARBA" id="ARBA00023014"/>
    </source>
</evidence>
<evidence type="ECO:0000256" key="7">
    <source>
        <dbReference type="SAM" id="Phobius"/>
    </source>
</evidence>
<dbReference type="PROSITE" id="PS00198">
    <property type="entry name" value="4FE4S_FER_1"/>
    <property type="match status" value="1"/>
</dbReference>
<dbReference type="GO" id="GO:0051539">
    <property type="term" value="F:4 iron, 4 sulfur cluster binding"/>
    <property type="evidence" value="ECO:0007669"/>
    <property type="project" value="UniProtKB-KW"/>
</dbReference>
<protein>
    <submittedName>
        <fullName evidence="9">4Fe-4S binding domain-containing protein</fullName>
    </submittedName>
</protein>
<feature type="domain" description="4Fe-4S ferredoxin-type" evidence="8">
    <location>
        <begin position="242"/>
        <end position="273"/>
    </location>
</feature>
<feature type="domain" description="4Fe-4S ferredoxin-type" evidence="8">
    <location>
        <begin position="219"/>
        <end position="238"/>
    </location>
</feature>
<keyword evidence="7" id="KW-0472">Membrane</keyword>
<organism evidence="9 10">
    <name type="scientific">Tepidibacter thalassicus DSM 15285</name>
    <dbReference type="NCBI Taxonomy" id="1123350"/>
    <lineage>
        <taxon>Bacteria</taxon>
        <taxon>Bacillati</taxon>
        <taxon>Bacillota</taxon>
        <taxon>Clostridia</taxon>
        <taxon>Peptostreptococcales</taxon>
        <taxon>Peptostreptococcaceae</taxon>
        <taxon>Tepidibacter</taxon>
    </lineage>
</organism>
<keyword evidence="10" id="KW-1185">Reference proteome</keyword>
<name>A0A1M5SKS9_9FIRM</name>
<dbReference type="AlphaFoldDB" id="A0A1M5SKS9"/>
<feature type="transmembrane region" description="Helical" evidence="7">
    <location>
        <begin position="117"/>
        <end position="137"/>
    </location>
</feature>
<dbReference type="STRING" id="1123350.SAMN02744040_01806"/>
<dbReference type="InterPro" id="IPR017896">
    <property type="entry name" value="4Fe4S_Fe-S-bd"/>
</dbReference>
<evidence type="ECO:0000256" key="5">
    <source>
        <dbReference type="ARBA" id="ARBA00023004"/>
    </source>
</evidence>